<dbReference type="SUPFAM" id="SSF52540">
    <property type="entry name" value="P-loop containing nucleoside triphosphate hydrolases"/>
    <property type="match status" value="1"/>
</dbReference>
<proteinExistence type="inferred from homology"/>
<comment type="similarity">
    <text evidence="1">Belongs to the sulfotransferase 1 family.</text>
</comment>
<comment type="caution">
    <text evidence="4">The sequence shown here is derived from an EMBL/GenBank/DDBJ whole genome shotgun (WGS) entry which is preliminary data.</text>
</comment>
<evidence type="ECO:0000256" key="2">
    <source>
        <dbReference type="ARBA" id="ARBA00022679"/>
    </source>
</evidence>
<reference evidence="4 5" key="1">
    <citation type="journal article" date="2017" name="Nat. Ecol. Evol.">
        <title>Scallop genome provides insights into evolution of bilaterian karyotype and development.</title>
        <authorList>
            <person name="Wang S."/>
            <person name="Zhang J."/>
            <person name="Jiao W."/>
            <person name="Li J."/>
            <person name="Xun X."/>
            <person name="Sun Y."/>
            <person name="Guo X."/>
            <person name="Huan P."/>
            <person name="Dong B."/>
            <person name="Zhang L."/>
            <person name="Hu X."/>
            <person name="Sun X."/>
            <person name="Wang J."/>
            <person name="Zhao C."/>
            <person name="Wang Y."/>
            <person name="Wang D."/>
            <person name="Huang X."/>
            <person name="Wang R."/>
            <person name="Lv J."/>
            <person name="Li Y."/>
            <person name="Zhang Z."/>
            <person name="Liu B."/>
            <person name="Lu W."/>
            <person name="Hui Y."/>
            <person name="Liang J."/>
            <person name="Zhou Z."/>
            <person name="Hou R."/>
            <person name="Li X."/>
            <person name="Liu Y."/>
            <person name="Li H."/>
            <person name="Ning X."/>
            <person name="Lin Y."/>
            <person name="Zhao L."/>
            <person name="Xing Q."/>
            <person name="Dou J."/>
            <person name="Li Y."/>
            <person name="Mao J."/>
            <person name="Guo H."/>
            <person name="Dou H."/>
            <person name="Li T."/>
            <person name="Mu C."/>
            <person name="Jiang W."/>
            <person name="Fu Q."/>
            <person name="Fu X."/>
            <person name="Miao Y."/>
            <person name="Liu J."/>
            <person name="Yu Q."/>
            <person name="Li R."/>
            <person name="Liao H."/>
            <person name="Li X."/>
            <person name="Kong Y."/>
            <person name="Jiang Z."/>
            <person name="Chourrout D."/>
            <person name="Li R."/>
            <person name="Bao Z."/>
        </authorList>
    </citation>
    <scope>NUCLEOTIDE SEQUENCE [LARGE SCALE GENOMIC DNA]</scope>
    <source>
        <strain evidence="4 5">PY_sf001</strain>
    </source>
</reference>
<dbReference type="GO" id="GO:0008146">
    <property type="term" value="F:sulfotransferase activity"/>
    <property type="evidence" value="ECO:0007669"/>
    <property type="project" value="InterPro"/>
</dbReference>
<dbReference type="InterPro" id="IPR000863">
    <property type="entry name" value="Sulfotransferase_dom"/>
</dbReference>
<keyword evidence="5" id="KW-1185">Reference proteome</keyword>
<protein>
    <submittedName>
        <fullName evidence="4">Sulfotransferase 1C4</fullName>
    </submittedName>
</protein>
<evidence type="ECO:0000313" key="5">
    <source>
        <dbReference type="Proteomes" id="UP000242188"/>
    </source>
</evidence>
<sequence>MTNRRDEDIANGQFLQSCDKRGNCIEVCKYGEDFIPTAIFKMGHIPDPRTHFPLLRDMQIRDDDILLCAYMKAGTHWVWEIIAMLTGQSTEYAAGPKEDTMIEFRSVEKLDALPSPRILNTHIRFNNIPKGLIERKCRIVFVVRNPKDIAVSMYNHISAKGSAFAYKGSFDDFLSLFMSDVVPHNAWPGYMTGWETDFALHPDVPRHIIYYEDLKQNPVHEVKMLASYLNVTCTDSFIDEIVDKCSFAKLKEGKAGSPKNMKWNFLYRKGEVGEWKNWFTVAQNEEFDRFLQTSTKDSNFVYKYTI</sequence>
<dbReference type="AlphaFoldDB" id="A0A210PIP6"/>
<keyword evidence="2 4" id="KW-0808">Transferase</keyword>
<feature type="domain" description="Sulfotransferase" evidence="3">
    <location>
        <begin position="62"/>
        <end position="298"/>
    </location>
</feature>
<name>A0A210PIP6_MIZYE</name>
<dbReference type="InterPro" id="IPR027417">
    <property type="entry name" value="P-loop_NTPase"/>
</dbReference>
<evidence type="ECO:0000313" key="4">
    <source>
        <dbReference type="EMBL" id="OWF36360.1"/>
    </source>
</evidence>
<evidence type="ECO:0000259" key="3">
    <source>
        <dbReference type="Pfam" id="PF00685"/>
    </source>
</evidence>
<dbReference type="Gene3D" id="3.40.50.300">
    <property type="entry name" value="P-loop containing nucleotide triphosphate hydrolases"/>
    <property type="match status" value="1"/>
</dbReference>
<dbReference type="EMBL" id="NEDP02076632">
    <property type="protein sequence ID" value="OWF36360.1"/>
    <property type="molecule type" value="Genomic_DNA"/>
</dbReference>
<dbReference type="Proteomes" id="UP000242188">
    <property type="component" value="Unassembled WGS sequence"/>
</dbReference>
<dbReference type="Pfam" id="PF00685">
    <property type="entry name" value="Sulfotransfer_1"/>
    <property type="match status" value="1"/>
</dbReference>
<gene>
    <name evidence="4" type="ORF">KP79_PYT17979</name>
</gene>
<dbReference type="PANTHER" id="PTHR11783">
    <property type="entry name" value="SULFOTRANSFERASE SULT"/>
    <property type="match status" value="1"/>
</dbReference>
<organism evidence="4 5">
    <name type="scientific">Mizuhopecten yessoensis</name>
    <name type="common">Japanese scallop</name>
    <name type="synonym">Patinopecten yessoensis</name>
    <dbReference type="NCBI Taxonomy" id="6573"/>
    <lineage>
        <taxon>Eukaryota</taxon>
        <taxon>Metazoa</taxon>
        <taxon>Spiralia</taxon>
        <taxon>Lophotrochozoa</taxon>
        <taxon>Mollusca</taxon>
        <taxon>Bivalvia</taxon>
        <taxon>Autobranchia</taxon>
        <taxon>Pteriomorphia</taxon>
        <taxon>Pectinida</taxon>
        <taxon>Pectinoidea</taxon>
        <taxon>Pectinidae</taxon>
        <taxon>Mizuhopecten</taxon>
    </lineage>
</organism>
<dbReference type="OrthoDB" id="6341251at2759"/>
<evidence type="ECO:0000256" key="1">
    <source>
        <dbReference type="ARBA" id="ARBA00005771"/>
    </source>
</evidence>
<accession>A0A210PIP6</accession>